<proteinExistence type="predicted"/>
<gene>
    <name evidence="1" type="ORF">ACFQE5_22135</name>
</gene>
<dbReference type="Proteomes" id="UP001596302">
    <property type="component" value="Unassembled WGS sequence"/>
</dbReference>
<sequence length="213" mass="23625">MSDPTPTPDLSDAEVMVRHWAKTWAGPLLVAVLAEYDRRADEIARLTRQANCGAGHDPERICCAHAAEVERLRGETARAWEVAAGGRCQCGEVITLTADGRLTDHDAYGERCAWSGTRDHEPPNLQRTAELERLRRRLWAVLDRHPGSDQDLADTVRNLLAATARLRTQRQVALDLHRVAPAAPEHDPYCAVCGPYQHEWPCPTIQALEATDG</sequence>
<dbReference type="RefSeq" id="WP_379587780.1">
    <property type="nucleotide sequence ID" value="NZ_JBHSQW010000044.1"/>
</dbReference>
<accession>A0ABW1J7P3</accession>
<reference evidence="2" key="1">
    <citation type="journal article" date="2019" name="Int. J. Syst. Evol. Microbiol.">
        <title>The Global Catalogue of Microorganisms (GCM) 10K type strain sequencing project: providing services to taxonomists for standard genome sequencing and annotation.</title>
        <authorList>
            <consortium name="The Broad Institute Genomics Platform"/>
            <consortium name="The Broad Institute Genome Sequencing Center for Infectious Disease"/>
            <person name="Wu L."/>
            <person name="Ma J."/>
        </authorList>
    </citation>
    <scope>NUCLEOTIDE SEQUENCE [LARGE SCALE GENOMIC DNA]</scope>
    <source>
        <strain evidence="2">CCM 8391</strain>
    </source>
</reference>
<keyword evidence="2" id="KW-1185">Reference proteome</keyword>
<organism evidence="1 2">
    <name type="scientific">Pseudonocardia hispaniensis</name>
    <dbReference type="NCBI Taxonomy" id="904933"/>
    <lineage>
        <taxon>Bacteria</taxon>
        <taxon>Bacillati</taxon>
        <taxon>Actinomycetota</taxon>
        <taxon>Actinomycetes</taxon>
        <taxon>Pseudonocardiales</taxon>
        <taxon>Pseudonocardiaceae</taxon>
        <taxon>Pseudonocardia</taxon>
    </lineage>
</organism>
<evidence type="ECO:0000313" key="1">
    <source>
        <dbReference type="EMBL" id="MFC5996913.1"/>
    </source>
</evidence>
<dbReference type="EMBL" id="JBHSQW010000044">
    <property type="protein sequence ID" value="MFC5996913.1"/>
    <property type="molecule type" value="Genomic_DNA"/>
</dbReference>
<name>A0ABW1J7P3_9PSEU</name>
<comment type="caution">
    <text evidence="1">The sequence shown here is derived from an EMBL/GenBank/DDBJ whole genome shotgun (WGS) entry which is preliminary data.</text>
</comment>
<evidence type="ECO:0000313" key="2">
    <source>
        <dbReference type="Proteomes" id="UP001596302"/>
    </source>
</evidence>
<protein>
    <submittedName>
        <fullName evidence="1">Uncharacterized protein</fullName>
    </submittedName>
</protein>